<organism evidence="1 2">
    <name type="scientific">Trifolium medium</name>
    <dbReference type="NCBI Taxonomy" id="97028"/>
    <lineage>
        <taxon>Eukaryota</taxon>
        <taxon>Viridiplantae</taxon>
        <taxon>Streptophyta</taxon>
        <taxon>Embryophyta</taxon>
        <taxon>Tracheophyta</taxon>
        <taxon>Spermatophyta</taxon>
        <taxon>Magnoliopsida</taxon>
        <taxon>eudicotyledons</taxon>
        <taxon>Gunneridae</taxon>
        <taxon>Pentapetalae</taxon>
        <taxon>rosids</taxon>
        <taxon>fabids</taxon>
        <taxon>Fabales</taxon>
        <taxon>Fabaceae</taxon>
        <taxon>Papilionoideae</taxon>
        <taxon>50 kb inversion clade</taxon>
        <taxon>NPAAA clade</taxon>
        <taxon>Hologalegina</taxon>
        <taxon>IRL clade</taxon>
        <taxon>Trifolieae</taxon>
        <taxon>Trifolium</taxon>
    </lineage>
</organism>
<evidence type="ECO:0000313" key="2">
    <source>
        <dbReference type="Proteomes" id="UP000265520"/>
    </source>
</evidence>
<dbReference type="AlphaFoldDB" id="A0A392VGH9"/>
<reference evidence="1 2" key="1">
    <citation type="journal article" date="2018" name="Front. Plant Sci.">
        <title>Red Clover (Trifolium pratense) and Zigzag Clover (T. medium) - A Picture of Genomic Similarities and Differences.</title>
        <authorList>
            <person name="Dluhosova J."/>
            <person name="Istvanek J."/>
            <person name="Nedelnik J."/>
            <person name="Repkova J."/>
        </authorList>
    </citation>
    <scope>NUCLEOTIDE SEQUENCE [LARGE SCALE GENOMIC DNA]</scope>
    <source>
        <strain evidence="2">cv. 10/8</strain>
        <tissue evidence="1">Leaf</tissue>
    </source>
</reference>
<accession>A0A392VGH9</accession>
<protein>
    <submittedName>
        <fullName evidence="1">Uncharacterized protein</fullName>
    </submittedName>
</protein>
<dbReference type="Proteomes" id="UP000265520">
    <property type="component" value="Unassembled WGS sequence"/>
</dbReference>
<name>A0A392VGH9_9FABA</name>
<feature type="non-terminal residue" evidence="1">
    <location>
        <position position="1"/>
    </location>
</feature>
<sequence>VLPVEAAGGKSAVVKRIGDNVVAINQVEVDKSVGNIEEVVKRPIDE</sequence>
<proteinExistence type="predicted"/>
<comment type="caution">
    <text evidence="1">The sequence shown here is derived from an EMBL/GenBank/DDBJ whole genome shotgun (WGS) entry which is preliminary data.</text>
</comment>
<feature type="non-terminal residue" evidence="1">
    <location>
        <position position="46"/>
    </location>
</feature>
<keyword evidence="2" id="KW-1185">Reference proteome</keyword>
<dbReference type="EMBL" id="LXQA011130969">
    <property type="protein sequence ID" value="MCI86061.1"/>
    <property type="molecule type" value="Genomic_DNA"/>
</dbReference>
<evidence type="ECO:0000313" key="1">
    <source>
        <dbReference type="EMBL" id="MCI86061.1"/>
    </source>
</evidence>